<dbReference type="EMBL" id="QLMA01000010">
    <property type="protein sequence ID" value="RAJ75019.1"/>
    <property type="molecule type" value="Genomic_DNA"/>
</dbReference>
<dbReference type="GO" id="GO:0003676">
    <property type="term" value="F:nucleic acid binding"/>
    <property type="evidence" value="ECO:0007669"/>
    <property type="project" value="InterPro"/>
</dbReference>
<dbReference type="InterPro" id="IPR003029">
    <property type="entry name" value="S1_domain"/>
</dbReference>
<dbReference type="Pfam" id="PF17783">
    <property type="entry name" value="WHD_CvfB"/>
    <property type="match status" value="1"/>
</dbReference>
<sequence length="277" mass="31473">MIIKVGEFNLLRVNKKADFGVYLEGVDQEILLPTRFVPAGTKVGDELKVFIYHDSENRLIATTQKPYGIVGDIVNLKAVSTTNQGAFLDWGLMKDIFVPASQQISKMVPGQEYLVKIYLDEMTGRVAATERIEGTLSNEQIELKEKDPVDLIIYRRTQIGYVVIVNNQHLGMLHFSDIFRTVDIGDKLKGFVRQVKGDKIDVALGQPGYKRVEDEGEKIMRLLQENNGYLPYHDKSTPEEIQEFFGMSKKTFKMTTGNLYKQKKIIFTQTGIKAVEE</sequence>
<dbReference type="PIRSF" id="PIRSF012524">
    <property type="entry name" value="YitL_S1"/>
    <property type="match status" value="1"/>
</dbReference>
<keyword evidence="4" id="KW-1185">Reference proteome</keyword>
<dbReference type="InterPro" id="IPR040764">
    <property type="entry name" value="CvfB_WH"/>
</dbReference>
<evidence type="ECO:0000256" key="1">
    <source>
        <dbReference type="PIRNR" id="PIRNR012524"/>
    </source>
</evidence>
<protein>
    <recommendedName>
        <fullName evidence="2">S1 motif domain-containing protein</fullName>
    </recommendedName>
</protein>
<dbReference type="RefSeq" id="WP_245950954.1">
    <property type="nucleotide sequence ID" value="NZ_QLMA01000010.1"/>
</dbReference>
<dbReference type="PANTHER" id="PTHR37296:SF1">
    <property type="entry name" value="CONSERVED VIRULENCE FACTOR B"/>
    <property type="match status" value="1"/>
</dbReference>
<dbReference type="InterPro" id="IPR014464">
    <property type="entry name" value="CvfB_fam"/>
</dbReference>
<name>A0A327VNF5_9BACT</name>
<dbReference type="InterPro" id="IPR036388">
    <property type="entry name" value="WH-like_DNA-bd_sf"/>
</dbReference>
<dbReference type="PANTHER" id="PTHR37296">
    <property type="entry name" value="CONSERVED VIRULENCE FACTOR B"/>
    <property type="match status" value="1"/>
</dbReference>
<feature type="domain" description="S1 motif" evidence="2">
    <location>
        <begin position="144"/>
        <end position="207"/>
    </location>
</feature>
<organism evidence="3 4">
    <name type="scientific">Chitinophaga dinghuensis</name>
    <dbReference type="NCBI Taxonomy" id="1539050"/>
    <lineage>
        <taxon>Bacteria</taxon>
        <taxon>Pseudomonadati</taxon>
        <taxon>Bacteroidota</taxon>
        <taxon>Chitinophagia</taxon>
        <taxon>Chitinophagales</taxon>
        <taxon>Chitinophagaceae</taxon>
        <taxon>Chitinophaga</taxon>
    </lineage>
</organism>
<accession>A0A327VNF5</accession>
<dbReference type="SMART" id="SM00316">
    <property type="entry name" value="S1"/>
    <property type="match status" value="3"/>
</dbReference>
<proteinExistence type="inferred from homology"/>
<comment type="caution">
    <text evidence="3">The sequence shown here is derived from an EMBL/GenBank/DDBJ whole genome shotgun (WGS) entry which is preliminary data.</text>
</comment>
<dbReference type="Gene3D" id="1.10.10.10">
    <property type="entry name" value="Winged helix-like DNA-binding domain superfamily/Winged helix DNA-binding domain"/>
    <property type="match status" value="1"/>
</dbReference>
<feature type="domain" description="S1 motif" evidence="2">
    <location>
        <begin position="4"/>
        <end position="64"/>
    </location>
</feature>
<gene>
    <name evidence="3" type="ORF">CLV59_11065</name>
</gene>
<evidence type="ECO:0000259" key="2">
    <source>
        <dbReference type="SMART" id="SM00316"/>
    </source>
</evidence>
<dbReference type="InterPro" id="IPR012340">
    <property type="entry name" value="NA-bd_OB-fold"/>
</dbReference>
<evidence type="ECO:0000313" key="3">
    <source>
        <dbReference type="EMBL" id="RAJ75019.1"/>
    </source>
</evidence>
<dbReference type="AlphaFoldDB" id="A0A327VNF5"/>
<dbReference type="InterPro" id="IPR039566">
    <property type="entry name" value="CvfB_S1_st"/>
</dbReference>
<comment type="similarity">
    <text evidence="1">Belongs to the CvfB family.</text>
</comment>
<feature type="domain" description="S1 motif" evidence="2">
    <location>
        <begin position="69"/>
        <end position="131"/>
    </location>
</feature>
<reference evidence="3 4" key="1">
    <citation type="submission" date="2018-06" db="EMBL/GenBank/DDBJ databases">
        <title>Genomic Encyclopedia of Archaeal and Bacterial Type Strains, Phase II (KMG-II): from individual species to whole genera.</title>
        <authorList>
            <person name="Goeker M."/>
        </authorList>
    </citation>
    <scope>NUCLEOTIDE SEQUENCE [LARGE SCALE GENOMIC DNA]</scope>
    <source>
        <strain evidence="3 4">DSM 29821</strain>
    </source>
</reference>
<dbReference type="Gene3D" id="2.40.50.140">
    <property type="entry name" value="Nucleic acid-binding proteins"/>
    <property type="match status" value="2"/>
</dbReference>
<dbReference type="Proteomes" id="UP000249819">
    <property type="component" value="Unassembled WGS sequence"/>
</dbReference>
<evidence type="ECO:0000313" key="4">
    <source>
        <dbReference type="Proteomes" id="UP000249819"/>
    </source>
</evidence>
<dbReference type="Pfam" id="PF13509">
    <property type="entry name" value="S1_2"/>
    <property type="match status" value="1"/>
</dbReference>